<dbReference type="Proteomes" id="UP000829398">
    <property type="component" value="Chromosome 7"/>
</dbReference>
<sequence length="539" mass="60559">MKLSALQQSYLSRRSNSFRGSAPLDSSSDSAIKSPAAIFWLVLHGLCCLISLVLGFRFSRLVFFLIFSTSTTSTTNLYTAPFRNLASDITTPFVSSSTPVEIPVLNRTTPNSNSRVVVGRHGIRIRPWPHPNPTEVMKAHKIIERVQREQRAHVGVKNPRTLIVVTPTYVRTFQTLHLTGVMHSLMLVPYDLVWIVVEAGGVTNETASLIAKSKLRTIHVGVDQKMPASWGGRHQLEAKMRLRALRIVREEKLDGIVMFADDSNMHSMELFDEIQNVKWFGAVSVGILALAGNQDESSSVIMEEGGENTAMPVQGPACNSSNNLVGWHTFNSLPYARKSATYIDDRATVLPRKLEWAGFVLNSRLLWKEAKDKPEWVNDLDLLDGLEDIESPLSLLKDQSMVEPLGNCGRQVLVWWLRVEARSDSKFPPGWIIDPPLEITVPSKRTPWPDAPPELPSNEKVLVGIQEHTVKHTPKNRSSRSKRSSRTALRCQEFNLEADILRGIYLVVEESTERKQRMETDQFLSRPTTLSQSRPFSAH</sequence>
<name>A0ACB8J2X2_CITSI</name>
<gene>
    <name evidence="1" type="ORF">KPL71_019932</name>
</gene>
<reference evidence="2" key="1">
    <citation type="journal article" date="2023" name="Hortic. Res.">
        <title>A chromosome-level phased genome enabling allele-level studies in sweet orange: a case study on citrus Huanglongbing tolerance.</title>
        <authorList>
            <person name="Wu B."/>
            <person name="Yu Q."/>
            <person name="Deng Z."/>
            <person name="Duan Y."/>
            <person name="Luo F."/>
            <person name="Gmitter F. Jr."/>
        </authorList>
    </citation>
    <scope>NUCLEOTIDE SEQUENCE [LARGE SCALE GENOMIC DNA]</scope>
    <source>
        <strain evidence="2">cv. Valencia</strain>
    </source>
</reference>
<keyword evidence="2" id="KW-1185">Reference proteome</keyword>
<evidence type="ECO:0000313" key="1">
    <source>
        <dbReference type="EMBL" id="KAH9712064.1"/>
    </source>
</evidence>
<organism evidence="1 2">
    <name type="scientific">Citrus sinensis</name>
    <name type="common">Sweet orange</name>
    <name type="synonym">Citrus aurantium var. sinensis</name>
    <dbReference type="NCBI Taxonomy" id="2711"/>
    <lineage>
        <taxon>Eukaryota</taxon>
        <taxon>Viridiplantae</taxon>
        <taxon>Streptophyta</taxon>
        <taxon>Embryophyta</taxon>
        <taxon>Tracheophyta</taxon>
        <taxon>Spermatophyta</taxon>
        <taxon>Magnoliopsida</taxon>
        <taxon>eudicotyledons</taxon>
        <taxon>Gunneridae</taxon>
        <taxon>Pentapetalae</taxon>
        <taxon>rosids</taxon>
        <taxon>malvids</taxon>
        <taxon>Sapindales</taxon>
        <taxon>Rutaceae</taxon>
        <taxon>Aurantioideae</taxon>
        <taxon>Citrus</taxon>
    </lineage>
</organism>
<protein>
    <submittedName>
        <fullName evidence="1">Beta-1,4-xylosyltransferase IRX14</fullName>
    </submittedName>
</protein>
<accession>A0ACB8J2X2</accession>
<proteinExistence type="predicted"/>
<evidence type="ECO:0000313" key="2">
    <source>
        <dbReference type="Proteomes" id="UP000829398"/>
    </source>
</evidence>
<dbReference type="EMBL" id="CM039176">
    <property type="protein sequence ID" value="KAH9712064.1"/>
    <property type="molecule type" value="Genomic_DNA"/>
</dbReference>
<comment type="caution">
    <text evidence="1">The sequence shown here is derived from an EMBL/GenBank/DDBJ whole genome shotgun (WGS) entry which is preliminary data.</text>
</comment>